<comment type="caution">
    <text evidence="2">The sequence shown here is derived from an EMBL/GenBank/DDBJ whole genome shotgun (WGS) entry which is preliminary data.</text>
</comment>
<sequence length="222" mass="24163">MKIQTLFSLATVGLAFANPVANLEARDDYTNCVISSVKDQFSEACLNLPVCRALPEFVNCMENGVQELFGFTAISNFAKLLNDCGKKAQQYLTADEFSQLSEVLPQLVEQSKAQCSQLFSLAAVGLAFATPIHNLDERGVVSDVAECIVRSIQEGLSKAFDSVPESNSGLKGLDGLTSCITNAVTEVTDLSDLTQDPLEWLHSLDCVSDSRMDIFKRLILLI</sequence>
<proteinExistence type="predicted"/>
<accession>A0A2G7FL07</accession>
<keyword evidence="3" id="KW-1185">Reference proteome</keyword>
<dbReference type="EMBL" id="NEXV01000567">
    <property type="protein sequence ID" value="PIG81317.1"/>
    <property type="molecule type" value="Genomic_DNA"/>
</dbReference>
<name>A0A2G7FL07_9EURO</name>
<keyword evidence="1" id="KW-0732">Signal</keyword>
<evidence type="ECO:0008006" key="4">
    <source>
        <dbReference type="Google" id="ProtNLM"/>
    </source>
</evidence>
<dbReference type="Proteomes" id="UP000231358">
    <property type="component" value="Unassembled WGS sequence"/>
</dbReference>
<evidence type="ECO:0000256" key="1">
    <source>
        <dbReference type="SAM" id="SignalP"/>
    </source>
</evidence>
<reference evidence="2 3" key="1">
    <citation type="submission" date="2017-05" db="EMBL/GenBank/DDBJ databases">
        <title>Genome sequence for an aflatoxigenic pathogen of Argentinian peanut, Aspergillus arachidicola.</title>
        <authorList>
            <person name="Moore G."/>
            <person name="Beltz S.B."/>
            <person name="Mack B.M."/>
        </authorList>
    </citation>
    <scope>NUCLEOTIDE SEQUENCE [LARGE SCALE GENOMIC DNA]</scope>
    <source>
        <strain evidence="2 3">CBS 117610</strain>
    </source>
</reference>
<organism evidence="2 3">
    <name type="scientific">Aspergillus arachidicola</name>
    <dbReference type="NCBI Taxonomy" id="656916"/>
    <lineage>
        <taxon>Eukaryota</taxon>
        <taxon>Fungi</taxon>
        <taxon>Dikarya</taxon>
        <taxon>Ascomycota</taxon>
        <taxon>Pezizomycotina</taxon>
        <taxon>Eurotiomycetes</taxon>
        <taxon>Eurotiomycetidae</taxon>
        <taxon>Eurotiales</taxon>
        <taxon>Aspergillaceae</taxon>
        <taxon>Aspergillus</taxon>
        <taxon>Aspergillus subgen. Circumdati</taxon>
    </lineage>
</organism>
<feature type="signal peptide" evidence="1">
    <location>
        <begin position="1"/>
        <end position="17"/>
    </location>
</feature>
<gene>
    <name evidence="2" type="ORF">AARAC_007307</name>
</gene>
<feature type="chain" id="PRO_5013627334" description="Secreted protein" evidence="1">
    <location>
        <begin position="18"/>
        <end position="222"/>
    </location>
</feature>
<dbReference type="AlphaFoldDB" id="A0A2G7FL07"/>
<protein>
    <recommendedName>
        <fullName evidence="4">Secreted protein</fullName>
    </recommendedName>
</protein>
<evidence type="ECO:0000313" key="3">
    <source>
        <dbReference type="Proteomes" id="UP000231358"/>
    </source>
</evidence>
<evidence type="ECO:0000313" key="2">
    <source>
        <dbReference type="EMBL" id="PIG81317.1"/>
    </source>
</evidence>